<dbReference type="EMBL" id="CADEHS020000009">
    <property type="protein sequence ID" value="CAG9945637.1"/>
    <property type="molecule type" value="Genomic_DNA"/>
</dbReference>
<evidence type="ECO:0000313" key="1">
    <source>
        <dbReference type="EMBL" id="CAG9945637.1"/>
    </source>
</evidence>
<comment type="caution">
    <text evidence="1">The sequence shown here is derived from an EMBL/GenBank/DDBJ whole genome shotgun (WGS) entry which is preliminary data.</text>
</comment>
<sequence>MSYYQAPHAHRAFSNVWSTRILRRHFSAISKIFRLVWSNVDSFSLSLVNSPYKPHPRLRYNYGT</sequence>
<gene>
    <name evidence="1" type="ORF">CRV2_00012376</name>
</gene>
<evidence type="ECO:0000313" key="2">
    <source>
        <dbReference type="Proteomes" id="UP000836387"/>
    </source>
</evidence>
<reference evidence="1" key="1">
    <citation type="submission" date="2020-04" db="EMBL/GenBank/DDBJ databases">
        <authorList>
            <person name="Broberg M."/>
        </authorList>
    </citation>
    <scope>NUCLEOTIDE SEQUENCE</scope>
</reference>
<organism evidence="1 2">
    <name type="scientific">Clonostachys rosea f. rosea IK726</name>
    <dbReference type="NCBI Taxonomy" id="1349383"/>
    <lineage>
        <taxon>Eukaryota</taxon>
        <taxon>Fungi</taxon>
        <taxon>Dikarya</taxon>
        <taxon>Ascomycota</taxon>
        <taxon>Pezizomycotina</taxon>
        <taxon>Sordariomycetes</taxon>
        <taxon>Hypocreomycetidae</taxon>
        <taxon>Hypocreales</taxon>
        <taxon>Bionectriaceae</taxon>
        <taxon>Clonostachys</taxon>
    </lineage>
</organism>
<dbReference type="Proteomes" id="UP000836387">
    <property type="component" value="Unassembled WGS sequence"/>
</dbReference>
<reference evidence="1" key="2">
    <citation type="submission" date="2021-10" db="EMBL/GenBank/DDBJ databases">
        <authorList>
            <person name="Piombo E."/>
        </authorList>
    </citation>
    <scope>NUCLEOTIDE SEQUENCE</scope>
</reference>
<keyword evidence="2" id="KW-1185">Reference proteome</keyword>
<name>A0ACA9TYQ7_BIOOC</name>
<proteinExistence type="predicted"/>
<protein>
    <submittedName>
        <fullName evidence="1">Uncharacterized protein</fullName>
    </submittedName>
</protein>
<accession>A0ACA9TYQ7</accession>